<organism evidence="1 2">
    <name type="scientific">Novosphingobium arvoryzae</name>
    <dbReference type="NCBI Taxonomy" id="1256514"/>
    <lineage>
        <taxon>Bacteria</taxon>
        <taxon>Pseudomonadati</taxon>
        <taxon>Pseudomonadota</taxon>
        <taxon>Alphaproteobacteria</taxon>
        <taxon>Sphingomonadales</taxon>
        <taxon>Sphingomonadaceae</taxon>
        <taxon>Novosphingobium</taxon>
    </lineage>
</organism>
<dbReference type="Proteomes" id="UP000634139">
    <property type="component" value="Unassembled WGS sequence"/>
</dbReference>
<dbReference type="RefSeq" id="WP_189543277.1">
    <property type="nucleotide sequence ID" value="NZ_BMZD01000015.1"/>
</dbReference>
<evidence type="ECO:0000313" key="2">
    <source>
        <dbReference type="Proteomes" id="UP000634139"/>
    </source>
</evidence>
<gene>
    <name evidence="1" type="ORF">GCM10011617_31400</name>
</gene>
<dbReference type="EMBL" id="BMZD01000015">
    <property type="protein sequence ID" value="GHA08667.1"/>
    <property type="molecule type" value="Genomic_DNA"/>
</dbReference>
<sequence length="178" mass="20815">MLETPVQSALEEVLVPRLGALGWKRRGSRGFLQRHGSTAWVIRIQHGDYYKKHGACRLTVRVMRVRFLPFASRKAIEPCLRSPQLWRETSWDDPFLLRFARRTMRSLGELTEAGEPFWYSYDADSAEDCLRVATEVADDIETYAMPWFSKLFWRAPHHIKGRKQAEQERFDTLRASKG</sequence>
<reference evidence="1" key="2">
    <citation type="submission" date="2020-09" db="EMBL/GenBank/DDBJ databases">
        <authorList>
            <person name="Sun Q."/>
            <person name="Kim S."/>
        </authorList>
    </citation>
    <scope>NUCLEOTIDE SEQUENCE</scope>
    <source>
        <strain evidence="1">KCTC 32422</strain>
    </source>
</reference>
<dbReference type="AlphaFoldDB" id="A0A918VLR0"/>
<comment type="caution">
    <text evidence="1">The sequence shown here is derived from an EMBL/GenBank/DDBJ whole genome shotgun (WGS) entry which is preliminary data.</text>
</comment>
<evidence type="ECO:0000313" key="1">
    <source>
        <dbReference type="EMBL" id="GHA08667.1"/>
    </source>
</evidence>
<protein>
    <recommendedName>
        <fullName evidence="3">DUF4304 domain-containing protein</fullName>
    </recommendedName>
</protein>
<keyword evidence="2" id="KW-1185">Reference proteome</keyword>
<name>A0A918VLR0_9SPHN</name>
<evidence type="ECO:0008006" key="3">
    <source>
        <dbReference type="Google" id="ProtNLM"/>
    </source>
</evidence>
<accession>A0A918VLR0</accession>
<proteinExistence type="predicted"/>
<reference evidence="1" key="1">
    <citation type="journal article" date="2014" name="Int. J. Syst. Evol. Microbiol.">
        <title>Complete genome sequence of Corynebacterium casei LMG S-19264T (=DSM 44701T), isolated from a smear-ripened cheese.</title>
        <authorList>
            <consortium name="US DOE Joint Genome Institute (JGI-PGF)"/>
            <person name="Walter F."/>
            <person name="Albersmeier A."/>
            <person name="Kalinowski J."/>
            <person name="Ruckert C."/>
        </authorList>
    </citation>
    <scope>NUCLEOTIDE SEQUENCE</scope>
    <source>
        <strain evidence="1">KCTC 32422</strain>
    </source>
</reference>